<sequence length="542" mass="61808">MAVNGFMLNEKSLSCTLCSKLCLERDATILTHHHSNFCMECLQQLNISNSEITCLCNEKTQLAKNQICNLEKNILKDVKTVKLCPKHSKELSLFCKVHNIGNLCTKCFEECHLNCENNTQENLLEKYIDEDKSYHKAIYNRIDQLQKIWILKVEKNFTALKKKVQDVSDKRINILNDLFKQDITLKKNCDELKEFLNKKIEFELLNDFSLNYSLENMDYIQRFVKGGRKLQFSAKCKTDKEINYAIEMIHSNSDVESIDLSCNKKLGDDKFSKIFQQLYKSSTVLKELKCSNCDLSENNMEAIENLISNCSNIEKINISKNSNKGTGISKIVHGLFNSSNSLKELNFSFCDLDKSTTKNIGILLNCCNSIENIDLSGNLRIANRITCVFLGLLNSTNTLKEIHLLGCDLAENECINIGHMLMNFPKIEIINISENENMGNGVSSICSGLVTSADSLKEIYMRNCNLDGYQSSCLGNLLKNCSKFKIIDLSGNSKMTFGFFNICQGLLRSSNTLEEILFIGCDLKRKQRKQLEKMFHNKNVFL</sequence>
<protein>
    <submittedName>
        <fullName evidence="1">Uncharacterized protein</fullName>
    </submittedName>
</protein>
<organism evidence="1 2">
    <name type="scientific">Dimorphilus gyrociliatus</name>
    <dbReference type="NCBI Taxonomy" id="2664684"/>
    <lineage>
        <taxon>Eukaryota</taxon>
        <taxon>Metazoa</taxon>
        <taxon>Spiralia</taxon>
        <taxon>Lophotrochozoa</taxon>
        <taxon>Annelida</taxon>
        <taxon>Polychaeta</taxon>
        <taxon>Polychaeta incertae sedis</taxon>
        <taxon>Dinophilidae</taxon>
        <taxon>Dimorphilus</taxon>
    </lineage>
</organism>
<name>A0A7I8WDS3_9ANNE</name>
<evidence type="ECO:0000313" key="2">
    <source>
        <dbReference type="Proteomes" id="UP000549394"/>
    </source>
</evidence>
<proteinExistence type="predicted"/>
<keyword evidence="2" id="KW-1185">Reference proteome</keyword>
<dbReference type="OrthoDB" id="9049620at2759"/>
<dbReference type="Gene3D" id="3.80.10.10">
    <property type="entry name" value="Ribonuclease Inhibitor"/>
    <property type="match status" value="1"/>
</dbReference>
<accession>A0A7I8WDS3</accession>
<dbReference type="PANTHER" id="PTHR24109:SF3">
    <property type="entry name" value="LEUCINE-RICH REPEAT-CONTAINING PROTEIN 31"/>
    <property type="match status" value="1"/>
</dbReference>
<dbReference type="SUPFAM" id="SSF52047">
    <property type="entry name" value="RNI-like"/>
    <property type="match status" value="1"/>
</dbReference>
<dbReference type="Proteomes" id="UP000549394">
    <property type="component" value="Unassembled WGS sequence"/>
</dbReference>
<dbReference type="AlphaFoldDB" id="A0A7I8WDS3"/>
<evidence type="ECO:0000313" key="1">
    <source>
        <dbReference type="EMBL" id="CAD5126338.1"/>
    </source>
</evidence>
<comment type="caution">
    <text evidence="1">The sequence shown here is derived from an EMBL/GenBank/DDBJ whole genome shotgun (WGS) entry which is preliminary data.</text>
</comment>
<dbReference type="EMBL" id="CAJFCJ010000043">
    <property type="protein sequence ID" value="CAD5126338.1"/>
    <property type="molecule type" value="Genomic_DNA"/>
</dbReference>
<gene>
    <name evidence="1" type="ORF">DGYR_LOCUS13586</name>
</gene>
<reference evidence="1 2" key="1">
    <citation type="submission" date="2020-08" db="EMBL/GenBank/DDBJ databases">
        <authorList>
            <person name="Hejnol A."/>
        </authorList>
    </citation>
    <scope>NUCLEOTIDE SEQUENCE [LARGE SCALE GENOMIC DNA]</scope>
</reference>
<dbReference type="InterPro" id="IPR042419">
    <property type="entry name" value="LRC31"/>
</dbReference>
<dbReference type="PANTHER" id="PTHR24109">
    <property type="entry name" value="LEUCINE-RICH REPEAT-CONTAINING PROTEIN 31"/>
    <property type="match status" value="1"/>
</dbReference>
<dbReference type="InterPro" id="IPR032675">
    <property type="entry name" value="LRR_dom_sf"/>
</dbReference>